<dbReference type="PANTHER" id="PTHR47816">
    <property type="entry name" value="RIBOSOMAL RNA SMALL SUBUNIT METHYLTRANSFERASE C"/>
    <property type="match status" value="1"/>
</dbReference>
<dbReference type="KEGG" id="mars:A8C75_22220"/>
<sequence length="349" mass="37917">MSDPAFDLLLPFVQDAPADSLWLADENLLGSQLAPRSNIRMIGNRLDLVEAARARGWQADWSDFDLSSIADGSIARVLYRVSKEKALVHHNINQAVRVLKPGGQLILSGDKGEGIKGYLDRTRALFAGQGDTEKASANCWRGLFTKSEQPGTHLDDKDYQQLRPACSDEHFSYWSKPGVFGWDKIDRGSAFLVQQLDSFLAELPAPPKRILDLGCGYGYLSVQASRLGVPITATDNNAAAIAACRQNFATQGIAGEVIPASCGAGIEGPFELILCNPPFHAGFSVEDDLTERFLNAAARLLGRGGIAAFVVNRQIMLERRAASRFRRIQTLAENGSFKLVLLAEAKTGA</sequence>
<dbReference type="EMBL" id="CP015839">
    <property type="protein sequence ID" value="ANG64926.1"/>
    <property type="molecule type" value="Genomic_DNA"/>
</dbReference>
<dbReference type="CDD" id="cd02440">
    <property type="entry name" value="AdoMet_MTases"/>
    <property type="match status" value="1"/>
</dbReference>
<dbReference type="GO" id="GO:0032259">
    <property type="term" value="P:methylation"/>
    <property type="evidence" value="ECO:0007669"/>
    <property type="project" value="UniProtKB-KW"/>
</dbReference>
<name>A0A1A9F3X5_9GAMM</name>
<gene>
    <name evidence="7" type="ORF">A8C75_22220</name>
</gene>
<dbReference type="Pfam" id="PF05175">
    <property type="entry name" value="MTS"/>
    <property type="match status" value="1"/>
</dbReference>
<dbReference type="PANTHER" id="PTHR47816:SF4">
    <property type="entry name" value="RIBOSOMAL RNA SMALL SUBUNIT METHYLTRANSFERASE C"/>
    <property type="match status" value="1"/>
</dbReference>
<feature type="domain" description="Methyltransferase small" evidence="6">
    <location>
        <begin position="174"/>
        <end position="339"/>
    </location>
</feature>
<dbReference type="GO" id="GO:0008757">
    <property type="term" value="F:S-adenosylmethionine-dependent methyltransferase activity"/>
    <property type="evidence" value="ECO:0007669"/>
    <property type="project" value="InterPro"/>
</dbReference>
<reference evidence="8" key="1">
    <citation type="submission" date="2016-05" db="EMBL/GenBank/DDBJ databases">
        <authorList>
            <person name="Baek K."/>
            <person name="Yang S.-J."/>
        </authorList>
    </citation>
    <scope>NUCLEOTIDE SEQUENCE [LARGE SCALE GENOMIC DNA]</scope>
    <source>
        <strain evidence="8">ST58-10</strain>
    </source>
</reference>
<dbReference type="GO" id="GO:0008170">
    <property type="term" value="F:N-methyltransferase activity"/>
    <property type="evidence" value="ECO:0007669"/>
    <property type="project" value="UniProtKB-ARBA"/>
</dbReference>
<keyword evidence="1" id="KW-0963">Cytoplasm</keyword>
<organism evidence="7 8">
    <name type="scientific">Marinobacterium aestuarii</name>
    <dbReference type="NCBI Taxonomy" id="1821621"/>
    <lineage>
        <taxon>Bacteria</taxon>
        <taxon>Pseudomonadati</taxon>
        <taxon>Pseudomonadota</taxon>
        <taxon>Gammaproteobacteria</taxon>
        <taxon>Oceanospirillales</taxon>
        <taxon>Oceanospirillaceae</taxon>
        <taxon>Marinobacterium</taxon>
    </lineage>
</organism>
<dbReference type="Proteomes" id="UP000078070">
    <property type="component" value="Chromosome"/>
</dbReference>
<evidence type="ECO:0000256" key="4">
    <source>
        <dbReference type="ARBA" id="ARBA00022679"/>
    </source>
</evidence>
<dbReference type="SUPFAM" id="SSF53335">
    <property type="entry name" value="S-adenosyl-L-methionine-dependent methyltransferases"/>
    <property type="match status" value="2"/>
</dbReference>
<dbReference type="RefSeq" id="WP_067386655.1">
    <property type="nucleotide sequence ID" value="NZ_CP015839.1"/>
</dbReference>
<evidence type="ECO:0000256" key="3">
    <source>
        <dbReference type="ARBA" id="ARBA00022603"/>
    </source>
</evidence>
<dbReference type="InterPro" id="IPR007848">
    <property type="entry name" value="Small_mtfrase_dom"/>
</dbReference>
<evidence type="ECO:0000256" key="5">
    <source>
        <dbReference type="ARBA" id="ARBA00022691"/>
    </source>
</evidence>
<dbReference type="GO" id="GO:0003676">
    <property type="term" value="F:nucleic acid binding"/>
    <property type="evidence" value="ECO:0007669"/>
    <property type="project" value="InterPro"/>
</dbReference>
<protein>
    <submittedName>
        <fullName evidence="7">rRNA methyltransferase</fullName>
    </submittedName>
</protein>
<keyword evidence="2" id="KW-0698">rRNA processing</keyword>
<accession>A0A1A9F3X5</accession>
<dbReference type="InterPro" id="IPR002052">
    <property type="entry name" value="DNA_methylase_N6_adenine_CS"/>
</dbReference>
<dbReference type="InterPro" id="IPR029063">
    <property type="entry name" value="SAM-dependent_MTases_sf"/>
</dbReference>
<evidence type="ECO:0000256" key="1">
    <source>
        <dbReference type="ARBA" id="ARBA00022490"/>
    </source>
</evidence>
<evidence type="ECO:0000256" key="2">
    <source>
        <dbReference type="ARBA" id="ARBA00022552"/>
    </source>
</evidence>
<reference evidence="7 8" key="2">
    <citation type="journal article" date="2018" name="Int. J. Syst. Evol. Microbiol.">
        <title>Marinobacterium aestuarii sp. nov., a benzene-degrading marine bacterium isolated from estuary sediment.</title>
        <authorList>
            <person name="Bae S.S."/>
            <person name="Jung J."/>
            <person name="Chung D."/>
            <person name="Baek K."/>
        </authorList>
    </citation>
    <scope>NUCLEOTIDE SEQUENCE [LARGE SCALE GENOMIC DNA]</scope>
    <source>
        <strain evidence="7 8">ST58-10</strain>
    </source>
</reference>
<dbReference type="InterPro" id="IPR046977">
    <property type="entry name" value="RsmC/RlmG"/>
</dbReference>
<dbReference type="STRING" id="1821621.A8C75_22220"/>
<proteinExistence type="predicted"/>
<dbReference type="OrthoDB" id="29650at2"/>
<dbReference type="PROSITE" id="PS00092">
    <property type="entry name" value="N6_MTASE"/>
    <property type="match status" value="1"/>
</dbReference>
<keyword evidence="3 7" id="KW-0489">Methyltransferase</keyword>
<keyword evidence="4 7" id="KW-0808">Transferase</keyword>
<evidence type="ECO:0000259" key="6">
    <source>
        <dbReference type="Pfam" id="PF05175"/>
    </source>
</evidence>
<dbReference type="Gene3D" id="3.40.50.150">
    <property type="entry name" value="Vaccinia Virus protein VP39"/>
    <property type="match status" value="2"/>
</dbReference>
<keyword evidence="8" id="KW-1185">Reference proteome</keyword>
<dbReference type="PRINTS" id="PR00507">
    <property type="entry name" value="N12N6MTFRASE"/>
</dbReference>
<evidence type="ECO:0000313" key="7">
    <source>
        <dbReference type="EMBL" id="ANG64926.1"/>
    </source>
</evidence>
<keyword evidence="5" id="KW-0949">S-adenosyl-L-methionine</keyword>
<evidence type="ECO:0000313" key="8">
    <source>
        <dbReference type="Proteomes" id="UP000078070"/>
    </source>
</evidence>
<dbReference type="GO" id="GO:0006364">
    <property type="term" value="P:rRNA processing"/>
    <property type="evidence" value="ECO:0007669"/>
    <property type="project" value="UniProtKB-KW"/>
</dbReference>
<dbReference type="AlphaFoldDB" id="A0A1A9F3X5"/>